<name>A0A816IV47_BRANA</name>
<sequence length="101" mass="11347">MQFLQADLEKSCVLITSVTSCGCNGLLVEMLISNAMLFGTGNLACQYVGFHWCFFTWQGLGVYASGVLCFGTWRELYRSLHTRWVAMEWSDIGSDILSQTM</sequence>
<keyword evidence="1" id="KW-0472">Membrane</keyword>
<keyword evidence="1" id="KW-1133">Transmembrane helix</keyword>
<dbReference type="AlphaFoldDB" id="A0A816IV47"/>
<dbReference type="EMBL" id="HG994373">
    <property type="protein sequence ID" value="CAF1731963.1"/>
    <property type="molecule type" value="Genomic_DNA"/>
</dbReference>
<feature type="transmembrane region" description="Helical" evidence="1">
    <location>
        <begin position="49"/>
        <end position="73"/>
    </location>
</feature>
<reference evidence="2" key="1">
    <citation type="submission" date="2021-01" db="EMBL/GenBank/DDBJ databases">
        <authorList>
            <consortium name="Genoscope - CEA"/>
            <person name="William W."/>
        </authorList>
    </citation>
    <scope>NUCLEOTIDE SEQUENCE</scope>
</reference>
<proteinExistence type="predicted"/>
<dbReference type="Proteomes" id="UP001295469">
    <property type="component" value="Chromosome C09"/>
</dbReference>
<gene>
    <name evidence="2" type="ORF">DARMORV10_C09P26850.1</name>
</gene>
<accession>A0A816IV47</accession>
<feature type="transmembrane region" description="Helical" evidence="1">
    <location>
        <begin position="12"/>
        <end position="37"/>
    </location>
</feature>
<evidence type="ECO:0000256" key="1">
    <source>
        <dbReference type="SAM" id="Phobius"/>
    </source>
</evidence>
<evidence type="ECO:0000313" key="2">
    <source>
        <dbReference type="EMBL" id="CAF1731963.1"/>
    </source>
</evidence>
<organism evidence="2">
    <name type="scientific">Brassica napus</name>
    <name type="common">Rape</name>
    <dbReference type="NCBI Taxonomy" id="3708"/>
    <lineage>
        <taxon>Eukaryota</taxon>
        <taxon>Viridiplantae</taxon>
        <taxon>Streptophyta</taxon>
        <taxon>Embryophyta</taxon>
        <taxon>Tracheophyta</taxon>
        <taxon>Spermatophyta</taxon>
        <taxon>Magnoliopsida</taxon>
        <taxon>eudicotyledons</taxon>
        <taxon>Gunneridae</taxon>
        <taxon>Pentapetalae</taxon>
        <taxon>rosids</taxon>
        <taxon>malvids</taxon>
        <taxon>Brassicales</taxon>
        <taxon>Brassicaceae</taxon>
        <taxon>Brassiceae</taxon>
        <taxon>Brassica</taxon>
    </lineage>
</organism>
<protein>
    <submittedName>
        <fullName evidence="2">(rape) hypothetical protein</fullName>
    </submittedName>
</protein>
<keyword evidence="1" id="KW-0812">Transmembrane</keyword>